<keyword evidence="3" id="KW-0804">Transcription</keyword>
<sequence>MTVTIKDVAVRAGVSPSTVSRVISNHPRISEKTKRQVRLAMEELGYHPNILARSLVKKTADAIGVLIPSTTEEFFMNPFFPEVLRGISDVARREGFDLLLSTSDSNKEDVKSLKRMIHGKRVDGVLLLSSRMQDPLLDVLQDHPFPATLLGRPQSGFEIPWVNNDNVDACYRATRHLIDLGHRRIAFLCGDEALLVTQDRMQGYQNALKEAGIPIDRKWIYASSFMEQGGYLGMMRLLATSERPTAVVASDDVLAFGAMRAAGELGYQIPDDIAIVGFNNVKLAEMSNPSLTSMDVHIFELGKTVAELLIEQMRTHKLKEKSVLVPSDLVIRHSCGALNKITHQN</sequence>
<dbReference type="PANTHER" id="PTHR30146">
    <property type="entry name" value="LACI-RELATED TRANSCRIPTIONAL REPRESSOR"/>
    <property type="match status" value="1"/>
</dbReference>
<dbReference type="SMART" id="SM00354">
    <property type="entry name" value="HTH_LACI"/>
    <property type="match status" value="1"/>
</dbReference>
<dbReference type="PROSITE" id="PS50932">
    <property type="entry name" value="HTH_LACI_2"/>
    <property type="match status" value="1"/>
</dbReference>
<dbReference type="CDD" id="cd06294">
    <property type="entry name" value="PBP1_MalR-like"/>
    <property type="match status" value="1"/>
</dbReference>
<dbReference type="RefSeq" id="WP_380027668.1">
    <property type="nucleotide sequence ID" value="NZ_JBHSHC010000125.1"/>
</dbReference>
<dbReference type="Gene3D" id="3.40.50.2300">
    <property type="match status" value="2"/>
</dbReference>
<comment type="caution">
    <text evidence="5">The sequence shown here is derived from an EMBL/GenBank/DDBJ whole genome shotgun (WGS) entry which is preliminary data.</text>
</comment>
<dbReference type="EMBL" id="JBHSHC010000125">
    <property type="protein sequence ID" value="MFC4769304.1"/>
    <property type="molecule type" value="Genomic_DNA"/>
</dbReference>
<evidence type="ECO:0000313" key="6">
    <source>
        <dbReference type="Proteomes" id="UP001596002"/>
    </source>
</evidence>
<accession>A0ABV9Q610</accession>
<evidence type="ECO:0000256" key="2">
    <source>
        <dbReference type="ARBA" id="ARBA00023125"/>
    </source>
</evidence>
<dbReference type="PRINTS" id="PR00036">
    <property type="entry name" value="HTHLACI"/>
</dbReference>
<dbReference type="CDD" id="cd01392">
    <property type="entry name" value="HTH_LacI"/>
    <property type="match status" value="1"/>
</dbReference>
<gene>
    <name evidence="5" type="ORF">ACFO8Q_18400</name>
</gene>
<evidence type="ECO:0000256" key="1">
    <source>
        <dbReference type="ARBA" id="ARBA00023015"/>
    </source>
</evidence>
<dbReference type="SUPFAM" id="SSF47413">
    <property type="entry name" value="lambda repressor-like DNA-binding domains"/>
    <property type="match status" value="1"/>
</dbReference>
<dbReference type="GO" id="GO:0003677">
    <property type="term" value="F:DNA binding"/>
    <property type="evidence" value="ECO:0007669"/>
    <property type="project" value="UniProtKB-KW"/>
</dbReference>
<evidence type="ECO:0000256" key="3">
    <source>
        <dbReference type="ARBA" id="ARBA00023163"/>
    </source>
</evidence>
<proteinExistence type="predicted"/>
<name>A0ABV9Q610_9BACL</name>
<keyword evidence="2 5" id="KW-0238">DNA-binding</keyword>
<dbReference type="InterPro" id="IPR010982">
    <property type="entry name" value="Lambda_DNA-bd_dom_sf"/>
</dbReference>
<dbReference type="Pfam" id="PF13377">
    <property type="entry name" value="Peripla_BP_3"/>
    <property type="match status" value="1"/>
</dbReference>
<protein>
    <submittedName>
        <fullName evidence="5">LacI family DNA-binding transcriptional regulator</fullName>
    </submittedName>
</protein>
<evidence type="ECO:0000313" key="5">
    <source>
        <dbReference type="EMBL" id="MFC4769304.1"/>
    </source>
</evidence>
<organism evidence="5 6">
    <name type="scientific">Effusibacillus consociatus</name>
    <dbReference type="NCBI Taxonomy" id="1117041"/>
    <lineage>
        <taxon>Bacteria</taxon>
        <taxon>Bacillati</taxon>
        <taxon>Bacillota</taxon>
        <taxon>Bacilli</taxon>
        <taxon>Bacillales</taxon>
        <taxon>Alicyclobacillaceae</taxon>
        <taxon>Effusibacillus</taxon>
    </lineage>
</organism>
<feature type="domain" description="HTH lacI-type" evidence="4">
    <location>
        <begin position="3"/>
        <end position="57"/>
    </location>
</feature>
<evidence type="ECO:0000259" key="4">
    <source>
        <dbReference type="PROSITE" id="PS50932"/>
    </source>
</evidence>
<dbReference type="InterPro" id="IPR028082">
    <property type="entry name" value="Peripla_BP_I"/>
</dbReference>
<dbReference type="Pfam" id="PF00356">
    <property type="entry name" value="LacI"/>
    <property type="match status" value="1"/>
</dbReference>
<keyword evidence="1" id="KW-0805">Transcription regulation</keyword>
<dbReference type="PANTHER" id="PTHR30146:SF109">
    <property type="entry name" value="HTH-TYPE TRANSCRIPTIONAL REGULATOR GALS"/>
    <property type="match status" value="1"/>
</dbReference>
<reference evidence="6" key="1">
    <citation type="journal article" date="2019" name="Int. J. Syst. Evol. Microbiol.">
        <title>The Global Catalogue of Microorganisms (GCM) 10K type strain sequencing project: providing services to taxonomists for standard genome sequencing and annotation.</title>
        <authorList>
            <consortium name="The Broad Institute Genomics Platform"/>
            <consortium name="The Broad Institute Genome Sequencing Center for Infectious Disease"/>
            <person name="Wu L."/>
            <person name="Ma J."/>
        </authorList>
    </citation>
    <scope>NUCLEOTIDE SEQUENCE [LARGE SCALE GENOMIC DNA]</scope>
    <source>
        <strain evidence="6">WYCCWR 12678</strain>
    </source>
</reference>
<dbReference type="Gene3D" id="1.10.260.40">
    <property type="entry name" value="lambda repressor-like DNA-binding domains"/>
    <property type="match status" value="1"/>
</dbReference>
<dbReference type="PROSITE" id="PS00356">
    <property type="entry name" value="HTH_LACI_1"/>
    <property type="match status" value="1"/>
</dbReference>
<dbReference type="SUPFAM" id="SSF53822">
    <property type="entry name" value="Periplasmic binding protein-like I"/>
    <property type="match status" value="1"/>
</dbReference>
<dbReference type="InterPro" id="IPR000843">
    <property type="entry name" value="HTH_LacI"/>
</dbReference>
<dbReference type="InterPro" id="IPR046335">
    <property type="entry name" value="LacI/GalR-like_sensor"/>
</dbReference>
<keyword evidence="6" id="KW-1185">Reference proteome</keyword>
<dbReference type="Proteomes" id="UP001596002">
    <property type="component" value="Unassembled WGS sequence"/>
</dbReference>